<evidence type="ECO:0000256" key="1">
    <source>
        <dbReference type="ARBA" id="ARBA00022679"/>
    </source>
</evidence>
<keyword evidence="1" id="KW-0808">Transferase</keyword>
<dbReference type="Gene3D" id="3.40.367.20">
    <property type="match status" value="1"/>
</dbReference>
<keyword evidence="2" id="KW-0418">Kinase</keyword>
<dbReference type="EMBL" id="JALIEB010000012">
    <property type="protein sequence ID" value="MCV3273170.1"/>
    <property type="molecule type" value="Genomic_DNA"/>
</dbReference>
<organism evidence="4 5">
    <name type="scientific">Roseobacter sinensis</name>
    <dbReference type="NCBI Taxonomy" id="2931391"/>
    <lineage>
        <taxon>Bacteria</taxon>
        <taxon>Pseudomonadati</taxon>
        <taxon>Pseudomonadota</taxon>
        <taxon>Alphaproteobacteria</taxon>
        <taxon>Rhodobacterales</taxon>
        <taxon>Roseobacteraceae</taxon>
        <taxon>Roseobacter</taxon>
    </lineage>
</organism>
<dbReference type="RefSeq" id="WP_263845484.1">
    <property type="nucleotide sequence ID" value="NZ_JALIEB010000012.1"/>
</dbReference>
<evidence type="ECO:0000313" key="5">
    <source>
        <dbReference type="Proteomes" id="UP001208690"/>
    </source>
</evidence>
<dbReference type="Gene3D" id="3.30.420.40">
    <property type="match status" value="1"/>
</dbReference>
<dbReference type="CDD" id="cd24008">
    <property type="entry name" value="ASKHA_NBD_GLK"/>
    <property type="match status" value="1"/>
</dbReference>
<protein>
    <submittedName>
        <fullName evidence="4">Glucokinase</fullName>
    </submittedName>
</protein>
<keyword evidence="5" id="KW-1185">Reference proteome</keyword>
<gene>
    <name evidence="4" type="ORF">MUB52_17190</name>
</gene>
<name>A0ABT3BI03_9RHOB</name>
<comment type="caution">
    <text evidence="4">The sequence shown here is derived from an EMBL/GenBank/DDBJ whole genome shotgun (WGS) entry which is preliminary data.</text>
</comment>
<evidence type="ECO:0000256" key="2">
    <source>
        <dbReference type="ARBA" id="ARBA00022777"/>
    </source>
</evidence>
<dbReference type="Proteomes" id="UP001208690">
    <property type="component" value="Unassembled WGS sequence"/>
</dbReference>
<dbReference type="SUPFAM" id="SSF53067">
    <property type="entry name" value="Actin-like ATPase domain"/>
    <property type="match status" value="1"/>
</dbReference>
<reference evidence="4 5" key="1">
    <citation type="submission" date="2022-04" db="EMBL/GenBank/DDBJ databases">
        <title>Roseobacter sp. WL0113 is a bacterium isolated from neritic sediment.</title>
        <authorList>
            <person name="Wang L."/>
            <person name="He W."/>
            <person name="Zhang D.-F."/>
        </authorList>
    </citation>
    <scope>NUCLEOTIDE SEQUENCE [LARGE SCALE GENOMIC DNA]</scope>
    <source>
        <strain evidence="4 5">WL0113</strain>
    </source>
</reference>
<dbReference type="Pfam" id="PF02685">
    <property type="entry name" value="Glucokinase"/>
    <property type="match status" value="1"/>
</dbReference>
<accession>A0ABT3BI03</accession>
<dbReference type="PANTHER" id="PTHR47690:SF1">
    <property type="entry name" value="GLUCOKINASE"/>
    <property type="match status" value="1"/>
</dbReference>
<sequence length="311" mass="32212">MALILADVGGTNVRFASVAERSAVPAQIHRFQNDDYASFDAALEAYRAQIGLGAASALSVAVAGPVTDRKARLTNRNWELCTEALARAHGFERVYLLNDLSALGYALDSLDADGLAPVLDSGAPPNGADQRLVVGVGTGFNVSPVLSFGGTSVCLRAEAGLGSLPSRVVRLLEDYVGGAAPWVRCAEDAVRGPGLAELHAAATGQPKIDARDVIAAANTGDAAAEASVKVYARMLGELVLDLRLLYMPQGGIFMAGSVVRGLLDSPARDTFIDTLRAPASVKSSLAPVPVSLITQDEAALRGCLAFARALG</sequence>
<dbReference type="InterPro" id="IPR050201">
    <property type="entry name" value="Bacterial_glucokinase"/>
</dbReference>
<proteinExistence type="inferred from homology"/>
<evidence type="ECO:0000313" key="4">
    <source>
        <dbReference type="EMBL" id="MCV3273170.1"/>
    </source>
</evidence>
<dbReference type="InterPro" id="IPR003836">
    <property type="entry name" value="Glucokinase"/>
</dbReference>
<dbReference type="PANTHER" id="PTHR47690">
    <property type="entry name" value="GLUCOKINASE"/>
    <property type="match status" value="1"/>
</dbReference>
<comment type="similarity">
    <text evidence="3">Belongs to the bacterial glucokinase family.</text>
</comment>
<dbReference type="InterPro" id="IPR043129">
    <property type="entry name" value="ATPase_NBD"/>
</dbReference>
<evidence type="ECO:0000256" key="3">
    <source>
        <dbReference type="RuleBase" id="RU004046"/>
    </source>
</evidence>